<dbReference type="AlphaFoldDB" id="U2PUF1"/>
<dbReference type="PATRIC" id="fig|1294142.3.peg.2354"/>
<dbReference type="RefSeq" id="WP_021802278.1">
    <property type="nucleotide sequence ID" value="NZ_KI273145.1"/>
</dbReference>
<evidence type="ECO:0000313" key="1">
    <source>
        <dbReference type="EMBL" id="ERK30045.1"/>
    </source>
</evidence>
<comment type="caution">
    <text evidence="1">The sequence shown here is derived from an EMBL/GenBank/DDBJ whole genome shotgun (WGS) entry which is preliminary data.</text>
</comment>
<proteinExistence type="predicted"/>
<keyword evidence="2" id="KW-1185">Reference proteome</keyword>
<dbReference type="STRING" id="1294142.CINTURNW_2282"/>
<evidence type="ECO:0000313" key="2">
    <source>
        <dbReference type="Proteomes" id="UP000016721"/>
    </source>
</evidence>
<dbReference type="Proteomes" id="UP000016721">
    <property type="component" value="Unassembled WGS sequence"/>
</dbReference>
<name>U2PUF1_9CLOT</name>
<protein>
    <submittedName>
        <fullName evidence="1">Uncharacterized protein</fullName>
    </submittedName>
</protein>
<sequence>MKIFEEKKLYRVEIIKSCPVINSISGKSYLPSSDSVKEGPFGFIPVGTKGWVIEKFGKKYFTPDEDQEGLDLFTPADQPNILIPYRKIEDAYKIIWRPYEDL</sequence>
<gene>
    <name evidence="1" type="ORF">CINTURNW_2282</name>
</gene>
<reference evidence="1 2" key="1">
    <citation type="journal article" date="2013" name="Genome Announc.">
        <title>Draft Genome Sequence of the Hydrogen- and Ethanol-Producing Bacterium Clostridium intestinale Strain URNW.</title>
        <authorList>
            <person name="Lal S."/>
            <person name="Ramachandran U."/>
            <person name="Zhang X."/>
            <person name="Sparling R."/>
            <person name="Levin D.B."/>
        </authorList>
    </citation>
    <scope>NUCLEOTIDE SEQUENCE [LARGE SCALE GENOMIC DNA]</scope>
    <source>
        <strain evidence="1 2">URNW</strain>
    </source>
</reference>
<dbReference type="eggNOG" id="ENOG5030D9D">
    <property type="taxonomic scope" value="Bacteria"/>
</dbReference>
<organism evidence="1 2">
    <name type="scientific">Clostridium intestinale URNW</name>
    <dbReference type="NCBI Taxonomy" id="1294142"/>
    <lineage>
        <taxon>Bacteria</taxon>
        <taxon>Bacillati</taxon>
        <taxon>Bacillota</taxon>
        <taxon>Clostridia</taxon>
        <taxon>Eubacteriales</taxon>
        <taxon>Clostridiaceae</taxon>
        <taxon>Clostridium</taxon>
    </lineage>
</organism>
<accession>U2PUF1</accession>
<dbReference type="HOGENOM" id="CLU_179134_0_0_9"/>
<dbReference type="EMBL" id="APJA01000012">
    <property type="protein sequence ID" value="ERK30045.1"/>
    <property type="molecule type" value="Genomic_DNA"/>
</dbReference>